<dbReference type="NCBIfam" id="TIGR00229">
    <property type="entry name" value="sensory_box"/>
    <property type="match status" value="1"/>
</dbReference>
<evidence type="ECO:0000256" key="3">
    <source>
        <dbReference type="ARBA" id="ARBA00023015"/>
    </source>
</evidence>
<keyword evidence="10" id="KW-1185">Reference proteome</keyword>
<keyword evidence="2" id="KW-0902">Two-component regulatory system</keyword>
<dbReference type="InterPro" id="IPR011006">
    <property type="entry name" value="CheY-like_superfamily"/>
</dbReference>
<protein>
    <submittedName>
        <fullName evidence="9">Response regulator</fullName>
    </submittedName>
</protein>
<evidence type="ECO:0000313" key="10">
    <source>
        <dbReference type="Proteomes" id="UP000294685"/>
    </source>
</evidence>
<keyword evidence="4" id="KW-0238">DNA-binding</keyword>
<dbReference type="PANTHER" id="PTHR48111">
    <property type="entry name" value="REGULATOR OF RPOS"/>
    <property type="match status" value="1"/>
</dbReference>
<dbReference type="Gene3D" id="3.40.50.2300">
    <property type="match status" value="1"/>
</dbReference>
<dbReference type="PROSITE" id="PS50110">
    <property type="entry name" value="RESPONSE_REGULATORY"/>
    <property type="match status" value="1"/>
</dbReference>
<dbReference type="InterPro" id="IPR000014">
    <property type="entry name" value="PAS"/>
</dbReference>
<dbReference type="RefSeq" id="WP_132070220.1">
    <property type="nucleotide sequence ID" value="NZ_SMLH01000002.1"/>
</dbReference>
<gene>
    <name evidence="9" type="ORF">E0I61_06545</name>
</gene>
<evidence type="ECO:0000256" key="5">
    <source>
        <dbReference type="ARBA" id="ARBA00023163"/>
    </source>
</evidence>
<dbReference type="PANTHER" id="PTHR48111:SF1">
    <property type="entry name" value="TWO-COMPONENT RESPONSE REGULATOR ORR33"/>
    <property type="match status" value="1"/>
</dbReference>
<feature type="modified residue" description="4-aspartylphosphate" evidence="6">
    <location>
        <position position="52"/>
    </location>
</feature>
<dbReference type="Pfam" id="PF00196">
    <property type="entry name" value="GerE"/>
    <property type="match status" value="1"/>
</dbReference>
<dbReference type="EMBL" id="SMLH01000002">
    <property type="protein sequence ID" value="TDE30640.1"/>
    <property type="molecule type" value="Genomic_DNA"/>
</dbReference>
<keyword evidence="1 6" id="KW-0597">Phosphoprotein</keyword>
<accession>A0ABY2DTQ2</accession>
<dbReference type="Proteomes" id="UP000294685">
    <property type="component" value="Unassembled WGS sequence"/>
</dbReference>
<evidence type="ECO:0000256" key="6">
    <source>
        <dbReference type="PROSITE-ProRule" id="PRU00169"/>
    </source>
</evidence>
<name>A0ABY2DTQ2_9FLAO</name>
<dbReference type="InterPro" id="IPR000792">
    <property type="entry name" value="Tscrpt_reg_LuxR_C"/>
</dbReference>
<dbReference type="InterPro" id="IPR001789">
    <property type="entry name" value="Sig_transdc_resp-reg_receiver"/>
</dbReference>
<dbReference type="PROSITE" id="PS50043">
    <property type="entry name" value="HTH_LUXR_2"/>
    <property type="match status" value="1"/>
</dbReference>
<dbReference type="InterPro" id="IPR035965">
    <property type="entry name" value="PAS-like_dom_sf"/>
</dbReference>
<evidence type="ECO:0000256" key="2">
    <source>
        <dbReference type="ARBA" id="ARBA00023012"/>
    </source>
</evidence>
<dbReference type="SUPFAM" id="SSF55785">
    <property type="entry name" value="PYP-like sensor domain (PAS domain)"/>
    <property type="match status" value="1"/>
</dbReference>
<feature type="domain" description="Response regulatory" evidence="8">
    <location>
        <begin position="3"/>
        <end position="119"/>
    </location>
</feature>
<evidence type="ECO:0000259" key="8">
    <source>
        <dbReference type="PROSITE" id="PS50110"/>
    </source>
</evidence>
<dbReference type="CDD" id="cd06170">
    <property type="entry name" value="LuxR_C_like"/>
    <property type="match status" value="1"/>
</dbReference>
<dbReference type="InterPro" id="IPR039420">
    <property type="entry name" value="WalR-like"/>
</dbReference>
<dbReference type="Gene3D" id="1.10.10.10">
    <property type="entry name" value="Winged helix-like DNA-binding domain superfamily/Winged helix DNA-binding domain"/>
    <property type="match status" value="1"/>
</dbReference>
<evidence type="ECO:0000313" key="9">
    <source>
        <dbReference type="EMBL" id="TDE30640.1"/>
    </source>
</evidence>
<comment type="caution">
    <text evidence="9">The sequence shown here is derived from an EMBL/GenBank/DDBJ whole genome shotgun (WGS) entry which is preliminary data.</text>
</comment>
<dbReference type="CDD" id="cd17574">
    <property type="entry name" value="REC_OmpR"/>
    <property type="match status" value="1"/>
</dbReference>
<evidence type="ECO:0000259" key="7">
    <source>
        <dbReference type="PROSITE" id="PS50043"/>
    </source>
</evidence>
<reference evidence="9 10" key="1">
    <citation type="submission" date="2019-03" db="EMBL/GenBank/DDBJ databases">
        <title>Novel species of Flavobacterium.</title>
        <authorList>
            <person name="Liu Q."/>
            <person name="Xin Y.-H."/>
        </authorList>
    </citation>
    <scope>NUCLEOTIDE SEQUENCE [LARGE SCALE GENOMIC DNA]</scope>
    <source>
        <strain evidence="9 10">LB2P22</strain>
    </source>
</reference>
<organism evidence="9 10">
    <name type="scientific">Flavobacterium ranwuense</name>
    <dbReference type="NCBI Taxonomy" id="2541725"/>
    <lineage>
        <taxon>Bacteria</taxon>
        <taxon>Pseudomonadati</taxon>
        <taxon>Bacteroidota</taxon>
        <taxon>Flavobacteriia</taxon>
        <taxon>Flavobacteriales</taxon>
        <taxon>Flavobacteriaceae</taxon>
        <taxon>Flavobacterium</taxon>
    </lineage>
</organism>
<evidence type="ECO:0000256" key="4">
    <source>
        <dbReference type="ARBA" id="ARBA00023125"/>
    </source>
</evidence>
<dbReference type="SUPFAM" id="SSF52172">
    <property type="entry name" value="CheY-like"/>
    <property type="match status" value="1"/>
</dbReference>
<evidence type="ECO:0000256" key="1">
    <source>
        <dbReference type="ARBA" id="ARBA00022553"/>
    </source>
</evidence>
<keyword evidence="3" id="KW-0805">Transcription regulation</keyword>
<dbReference type="InterPro" id="IPR016032">
    <property type="entry name" value="Sig_transdc_resp-reg_C-effctor"/>
</dbReference>
<proteinExistence type="predicted"/>
<sequence length="325" mass="37287">MKKILIIEDDTVLRENTAEFIKGQNFEVFMAEDGLVGVQQTLKHLPDLILCDISMPNMNGYDFYKTIKQIKATSTIPLVFFSARTENEDIRAGMQLGADDYITKPFSLYELLRVINTRLAKYDRLEQIHDEKFHALINHATIGIYIYQNGKFIFYNTPLANIFGYDYDDFSSVNFEELLDDKYSDKTKILNNFDRCLKDSESSISVKFEAIHKTSNTVFVELFGSLITYNGLPSIVGNVTKLYPENPAPFIFKHTKGIPAKLTNRELEVLELICKGKSTLETSQALCLGQRTIETYRASLLEKTESKNIAELIMYAIRYRLIIIE</sequence>
<feature type="domain" description="HTH luxR-type" evidence="7">
    <location>
        <begin position="255"/>
        <end position="320"/>
    </location>
</feature>
<dbReference type="SMART" id="SM00448">
    <property type="entry name" value="REC"/>
    <property type="match status" value="1"/>
</dbReference>
<dbReference type="PRINTS" id="PR00038">
    <property type="entry name" value="HTHLUXR"/>
</dbReference>
<keyword evidence="5" id="KW-0804">Transcription</keyword>
<dbReference type="Gene3D" id="3.30.450.20">
    <property type="entry name" value="PAS domain"/>
    <property type="match status" value="1"/>
</dbReference>
<dbReference type="Pfam" id="PF13426">
    <property type="entry name" value="PAS_9"/>
    <property type="match status" value="1"/>
</dbReference>
<dbReference type="Pfam" id="PF00072">
    <property type="entry name" value="Response_reg"/>
    <property type="match status" value="1"/>
</dbReference>
<dbReference type="SUPFAM" id="SSF46894">
    <property type="entry name" value="C-terminal effector domain of the bipartite response regulators"/>
    <property type="match status" value="1"/>
</dbReference>
<dbReference type="InterPro" id="IPR036388">
    <property type="entry name" value="WH-like_DNA-bd_sf"/>
</dbReference>
<dbReference type="SMART" id="SM00421">
    <property type="entry name" value="HTH_LUXR"/>
    <property type="match status" value="1"/>
</dbReference>